<dbReference type="InterPro" id="IPR012349">
    <property type="entry name" value="Split_barrel_FMN-bd"/>
</dbReference>
<dbReference type="EMBL" id="CP002408">
    <property type="protein sequence ID" value="AFU58558.1"/>
    <property type="molecule type" value="Genomic_DNA"/>
</dbReference>
<keyword evidence="2" id="KW-1185">Reference proteome</keyword>
<name>K0IHZ1_NITGG</name>
<dbReference type="AlphaFoldDB" id="K0IHZ1"/>
<gene>
    <name evidence="1" type="ordered locus">Ngar_c16250</name>
</gene>
<dbReference type="OrthoDB" id="10511at2157"/>
<dbReference type="GeneID" id="58787696"/>
<dbReference type="KEGG" id="nga:Ngar_c16250"/>
<organism evidence="1 2">
    <name type="scientific">Nitrososphaera gargensis (strain Ga9.2)</name>
    <dbReference type="NCBI Taxonomy" id="1237085"/>
    <lineage>
        <taxon>Archaea</taxon>
        <taxon>Nitrososphaerota</taxon>
        <taxon>Nitrososphaeria</taxon>
        <taxon>Nitrososphaerales</taxon>
        <taxon>Nitrososphaeraceae</taxon>
        <taxon>Nitrososphaera</taxon>
    </lineage>
</organism>
<accession>K0IHZ1</accession>
<protein>
    <recommendedName>
        <fullName evidence="3">PPOX class F420-dependent oxidoreductase</fullName>
    </recommendedName>
</protein>
<proteinExistence type="predicted"/>
<sequence>MTVRGKVVEQTTNGADEHIDKMAKKYVGLDKYPGHAPGEKRVLLKIKPERVSHIKIR</sequence>
<dbReference type="InParanoid" id="K0IHZ1"/>
<dbReference type="RefSeq" id="WP_015019095.1">
    <property type="nucleotide sequence ID" value="NC_018719.1"/>
</dbReference>
<reference evidence="1 2" key="1">
    <citation type="journal article" date="2012" name="Environ. Microbiol.">
        <title>The genome of the ammonia-oxidizing Candidatus Nitrososphaera gargensis: insights into metabolic versatility and environmental adaptations.</title>
        <authorList>
            <person name="Spang A."/>
            <person name="Poehlein A."/>
            <person name="Offre P."/>
            <person name="Zumbragel S."/>
            <person name="Haider S."/>
            <person name="Rychlik N."/>
            <person name="Nowka B."/>
            <person name="Schmeisser C."/>
            <person name="Lebedeva E.V."/>
            <person name="Rattei T."/>
            <person name="Bohm C."/>
            <person name="Schmid M."/>
            <person name="Galushko A."/>
            <person name="Hatzenpichler R."/>
            <person name="Weinmaier T."/>
            <person name="Daniel R."/>
            <person name="Schleper C."/>
            <person name="Spieck E."/>
            <person name="Streit W."/>
            <person name="Wagner M."/>
        </authorList>
    </citation>
    <scope>NUCLEOTIDE SEQUENCE [LARGE SCALE GENOMIC DNA]</scope>
    <source>
        <strain evidence="2">Ga9.2</strain>
    </source>
</reference>
<dbReference type="HOGENOM" id="CLU_2985800_0_0_2"/>
<evidence type="ECO:0000313" key="2">
    <source>
        <dbReference type="Proteomes" id="UP000008037"/>
    </source>
</evidence>
<dbReference type="BioCyc" id="CNIT1237085:G1324-1623-MONOMER"/>
<evidence type="ECO:0000313" key="1">
    <source>
        <dbReference type="EMBL" id="AFU58558.1"/>
    </source>
</evidence>
<dbReference type="Gene3D" id="2.30.110.10">
    <property type="entry name" value="Electron Transport, Fmn-binding Protein, Chain A"/>
    <property type="match status" value="1"/>
</dbReference>
<dbReference type="Proteomes" id="UP000008037">
    <property type="component" value="Chromosome"/>
</dbReference>
<evidence type="ECO:0008006" key="3">
    <source>
        <dbReference type="Google" id="ProtNLM"/>
    </source>
</evidence>
<dbReference type="STRING" id="1237085.Ngar_c16250"/>